<evidence type="ECO:0000313" key="1">
    <source>
        <dbReference type="EMBL" id="SEH38054.1"/>
    </source>
</evidence>
<dbReference type="OrthoDB" id="1256037at2"/>
<gene>
    <name evidence="1" type="ORF">SAMN05421593_3549</name>
</gene>
<protein>
    <submittedName>
        <fullName evidence="1">Uncharacterized protein</fullName>
    </submittedName>
</protein>
<reference evidence="1 2" key="1">
    <citation type="submission" date="2016-10" db="EMBL/GenBank/DDBJ databases">
        <authorList>
            <person name="de Groot N.N."/>
        </authorList>
    </citation>
    <scope>NUCLEOTIDE SEQUENCE [LARGE SCALE GENOMIC DNA]</scope>
    <source>
        <strain evidence="1 2">DSM 23031</strain>
    </source>
</reference>
<dbReference type="STRING" id="680127.SAMN05421593_3549"/>
<sequence>MNIKTIAFFFGLIMADFCFGQQEFREDFTLKLPVDSVRYYQQEVKKSPYFVKENTLQIYPGEHVFIETELKEGKLESMKVVKENVNPSKTIEVEFSQDTEDRKHKGMVLQVSNPFDSNLLYDATMYTVGEPKWVETSILPIKPKLTGFELWNDVIITIVLHNWRLQN</sequence>
<accession>A0A1H6HVA0</accession>
<evidence type="ECO:0000313" key="2">
    <source>
        <dbReference type="Proteomes" id="UP000198561"/>
    </source>
</evidence>
<organism evidence="1 2">
    <name type="scientific">Chryseobacterium culicis</name>
    <dbReference type="NCBI Taxonomy" id="680127"/>
    <lineage>
        <taxon>Bacteria</taxon>
        <taxon>Pseudomonadati</taxon>
        <taxon>Bacteroidota</taxon>
        <taxon>Flavobacteriia</taxon>
        <taxon>Flavobacteriales</taxon>
        <taxon>Weeksellaceae</taxon>
        <taxon>Chryseobacterium group</taxon>
        <taxon>Chryseobacterium</taxon>
    </lineage>
</organism>
<dbReference type="Proteomes" id="UP000198561">
    <property type="component" value="Unassembled WGS sequence"/>
</dbReference>
<name>A0A1H6HVA0_CHRCI</name>
<dbReference type="EMBL" id="FNWQ01000004">
    <property type="protein sequence ID" value="SEH38054.1"/>
    <property type="molecule type" value="Genomic_DNA"/>
</dbReference>
<dbReference type="AlphaFoldDB" id="A0A1H6HVA0"/>
<proteinExistence type="predicted"/>
<dbReference type="RefSeq" id="WP_139265760.1">
    <property type="nucleotide sequence ID" value="NZ_DALZIY010000005.1"/>
</dbReference>